<evidence type="ECO:0000313" key="2">
    <source>
        <dbReference type="Proteomes" id="UP000886520"/>
    </source>
</evidence>
<keyword evidence="2" id="KW-1185">Reference proteome</keyword>
<proteinExistence type="predicted"/>
<sequence>MLHVLLRTFACTISKMQHLPDAEGSRRIKRTLTLIALMYSVKIEVLNQACKTSEAIICMRRRNDGACRSVY</sequence>
<accession>A0A9D4UUQ1</accession>
<dbReference type="EMBL" id="JABFUD020000010">
    <property type="protein sequence ID" value="KAI5074475.1"/>
    <property type="molecule type" value="Genomic_DNA"/>
</dbReference>
<dbReference type="Proteomes" id="UP000886520">
    <property type="component" value="Chromosome 10"/>
</dbReference>
<comment type="caution">
    <text evidence="1">The sequence shown here is derived from an EMBL/GenBank/DDBJ whole genome shotgun (WGS) entry which is preliminary data.</text>
</comment>
<gene>
    <name evidence="1" type="ORF">GOP47_0010436</name>
</gene>
<organism evidence="1 2">
    <name type="scientific">Adiantum capillus-veneris</name>
    <name type="common">Maidenhair fern</name>
    <dbReference type="NCBI Taxonomy" id="13818"/>
    <lineage>
        <taxon>Eukaryota</taxon>
        <taxon>Viridiplantae</taxon>
        <taxon>Streptophyta</taxon>
        <taxon>Embryophyta</taxon>
        <taxon>Tracheophyta</taxon>
        <taxon>Polypodiopsida</taxon>
        <taxon>Polypodiidae</taxon>
        <taxon>Polypodiales</taxon>
        <taxon>Pteridineae</taxon>
        <taxon>Pteridaceae</taxon>
        <taxon>Vittarioideae</taxon>
        <taxon>Adiantum</taxon>
    </lineage>
</organism>
<name>A0A9D4UUQ1_ADICA</name>
<reference evidence="1" key="1">
    <citation type="submission" date="2021-01" db="EMBL/GenBank/DDBJ databases">
        <title>Adiantum capillus-veneris genome.</title>
        <authorList>
            <person name="Fang Y."/>
            <person name="Liao Q."/>
        </authorList>
    </citation>
    <scope>NUCLEOTIDE SEQUENCE</scope>
    <source>
        <strain evidence="1">H3</strain>
        <tissue evidence="1">Leaf</tissue>
    </source>
</reference>
<dbReference type="AlphaFoldDB" id="A0A9D4UUQ1"/>
<protein>
    <submittedName>
        <fullName evidence="1">Uncharacterized protein</fullName>
    </submittedName>
</protein>
<evidence type="ECO:0000313" key="1">
    <source>
        <dbReference type="EMBL" id="KAI5074475.1"/>
    </source>
</evidence>